<dbReference type="Proteomes" id="UP000031057">
    <property type="component" value="Unassembled WGS sequence"/>
</dbReference>
<dbReference type="Gene3D" id="3.40.50.720">
    <property type="entry name" value="NAD(P)-binding Rossmann-like Domain"/>
    <property type="match status" value="1"/>
</dbReference>
<accession>A0A0B1ZRJ8</accession>
<dbReference type="RefSeq" id="WP_039278785.1">
    <property type="nucleotide sequence ID" value="NZ_JTDI01000001.1"/>
</dbReference>
<name>A0A0B1ZRJ8_9SPHN</name>
<gene>
    <name evidence="3" type="ORF">LK12_02370</name>
</gene>
<dbReference type="Pfam" id="PF13561">
    <property type="entry name" value="adh_short_C2"/>
    <property type="match status" value="1"/>
</dbReference>
<dbReference type="GO" id="GO:0016491">
    <property type="term" value="F:oxidoreductase activity"/>
    <property type="evidence" value="ECO:0007669"/>
    <property type="project" value="UniProtKB-KW"/>
</dbReference>
<evidence type="ECO:0000256" key="2">
    <source>
        <dbReference type="ARBA" id="ARBA00023002"/>
    </source>
</evidence>
<sequence>MDLGLAGKKAILVGAARGIGYAVAEVLAREGCDIALTARSEDSVKDAVAELGKYGTRIVGKPVNAKQPDDYKAWIEWAIEELDGADILVPFTSGGSGMGTEKYWYNAFELDLMGAVRAVEGVLPTMTEQESGSIVLIATTSVLEAMGGPQPYNALKASLVTWGKQLALFHGKHGIRVNVVSPGPIEFEGGNWDMIKGTMEKFYNAQLRQQPMGRLGRPDEVAKAIAFMASDAASWCNGSHLVVDGGYTNRTHF</sequence>
<dbReference type="PANTHER" id="PTHR43943:SF17">
    <property type="entry name" value="3-PHENYLPROPIONATE-DIHYDRODIOL_CINNAMIC ACID-DIHYDRODIOL DEHYDROGENASE"/>
    <property type="match status" value="1"/>
</dbReference>
<dbReference type="PANTHER" id="PTHR43943">
    <property type="entry name" value="DEHYDROGENASE/REDUCTASE (SDR FAMILY) MEMBER 4"/>
    <property type="match status" value="1"/>
</dbReference>
<keyword evidence="4" id="KW-1185">Reference proteome</keyword>
<comment type="similarity">
    <text evidence="1">Belongs to the short-chain dehydrogenases/reductases (SDR) family.</text>
</comment>
<keyword evidence="2" id="KW-0560">Oxidoreductase</keyword>
<dbReference type="SUPFAM" id="SSF51735">
    <property type="entry name" value="NAD(P)-binding Rossmann-fold domains"/>
    <property type="match status" value="1"/>
</dbReference>
<reference evidence="3 4" key="1">
    <citation type="submission" date="2014-10" db="EMBL/GenBank/DDBJ databases">
        <title>Genome sequence of Novosphingobium malaysiense MUSC 273(T).</title>
        <authorList>
            <person name="Lee L.-H."/>
        </authorList>
    </citation>
    <scope>NUCLEOTIDE SEQUENCE [LARGE SCALE GENOMIC DNA]</scope>
    <source>
        <strain evidence="3 4">MUSC 273</strain>
    </source>
</reference>
<dbReference type="FunFam" id="3.40.50.720:FF:000084">
    <property type="entry name" value="Short-chain dehydrogenase reductase"/>
    <property type="match status" value="1"/>
</dbReference>
<evidence type="ECO:0000313" key="4">
    <source>
        <dbReference type="Proteomes" id="UP000031057"/>
    </source>
</evidence>
<evidence type="ECO:0000313" key="3">
    <source>
        <dbReference type="EMBL" id="KHK93196.1"/>
    </source>
</evidence>
<evidence type="ECO:0000256" key="1">
    <source>
        <dbReference type="ARBA" id="ARBA00006484"/>
    </source>
</evidence>
<dbReference type="OrthoDB" id="9793325at2"/>
<dbReference type="InterPro" id="IPR036291">
    <property type="entry name" value="NAD(P)-bd_dom_sf"/>
</dbReference>
<organism evidence="3 4">
    <name type="scientific">Novosphingobium malaysiense</name>
    <dbReference type="NCBI Taxonomy" id="1348853"/>
    <lineage>
        <taxon>Bacteria</taxon>
        <taxon>Pseudomonadati</taxon>
        <taxon>Pseudomonadota</taxon>
        <taxon>Alphaproteobacteria</taxon>
        <taxon>Sphingomonadales</taxon>
        <taxon>Sphingomonadaceae</taxon>
        <taxon>Novosphingobium</taxon>
    </lineage>
</organism>
<dbReference type="AlphaFoldDB" id="A0A0B1ZRJ8"/>
<dbReference type="EMBL" id="JTDI01000001">
    <property type="protein sequence ID" value="KHK93196.1"/>
    <property type="molecule type" value="Genomic_DNA"/>
</dbReference>
<dbReference type="PRINTS" id="PR00081">
    <property type="entry name" value="GDHRDH"/>
</dbReference>
<dbReference type="InterPro" id="IPR002347">
    <property type="entry name" value="SDR_fam"/>
</dbReference>
<protein>
    <submittedName>
        <fullName evidence="3">3-ketoacyl-ACP reductase</fullName>
    </submittedName>
</protein>
<proteinExistence type="inferred from homology"/>
<comment type="caution">
    <text evidence="3">The sequence shown here is derived from an EMBL/GenBank/DDBJ whole genome shotgun (WGS) entry which is preliminary data.</text>
</comment>
<dbReference type="STRING" id="1348853.LK12_02370"/>